<keyword evidence="3" id="KW-1185">Reference proteome</keyword>
<feature type="transmembrane region" description="Helical" evidence="1">
    <location>
        <begin position="114"/>
        <end position="132"/>
    </location>
</feature>
<organism evidence="2 3">
    <name type="scientific">Polytolypa hystricis (strain UAMH7299)</name>
    <dbReference type="NCBI Taxonomy" id="1447883"/>
    <lineage>
        <taxon>Eukaryota</taxon>
        <taxon>Fungi</taxon>
        <taxon>Dikarya</taxon>
        <taxon>Ascomycota</taxon>
        <taxon>Pezizomycotina</taxon>
        <taxon>Eurotiomycetes</taxon>
        <taxon>Eurotiomycetidae</taxon>
        <taxon>Onygenales</taxon>
        <taxon>Onygenales incertae sedis</taxon>
        <taxon>Polytolypa</taxon>
    </lineage>
</organism>
<sequence>MPSQISQSSLLSLAAHLFATTWIGFGINAIVRPSHALTFFEFSPPTNAADKRMVDSLLFVYGARDIFMGVAIFSAAMLGGSRKSLGLTLLATGAVAFADGYACYTHGSGGEWNHWGYAPVVSGVGALLMGIFDHT</sequence>
<dbReference type="AlphaFoldDB" id="A0A2B7XW47"/>
<evidence type="ECO:0008006" key="4">
    <source>
        <dbReference type="Google" id="ProtNLM"/>
    </source>
</evidence>
<comment type="caution">
    <text evidence="2">The sequence shown here is derived from an EMBL/GenBank/DDBJ whole genome shotgun (WGS) entry which is preliminary data.</text>
</comment>
<feature type="transmembrane region" description="Helical" evidence="1">
    <location>
        <begin position="85"/>
        <end position="102"/>
    </location>
</feature>
<proteinExistence type="predicted"/>
<keyword evidence="1" id="KW-0812">Transmembrane</keyword>
<name>A0A2B7XW47_POLH7</name>
<dbReference type="Pfam" id="PF14087">
    <property type="entry name" value="DUF4267"/>
    <property type="match status" value="1"/>
</dbReference>
<gene>
    <name evidence="2" type="ORF">AJ80_06561</name>
</gene>
<dbReference type="OrthoDB" id="5216128at2759"/>
<dbReference type="Proteomes" id="UP000224634">
    <property type="component" value="Unassembled WGS sequence"/>
</dbReference>
<keyword evidence="1" id="KW-1133">Transmembrane helix</keyword>
<evidence type="ECO:0000256" key="1">
    <source>
        <dbReference type="SAM" id="Phobius"/>
    </source>
</evidence>
<evidence type="ECO:0000313" key="3">
    <source>
        <dbReference type="Proteomes" id="UP000224634"/>
    </source>
</evidence>
<dbReference type="InterPro" id="IPR025363">
    <property type="entry name" value="DUF4267"/>
</dbReference>
<reference evidence="2 3" key="1">
    <citation type="submission" date="2017-10" db="EMBL/GenBank/DDBJ databases">
        <title>Comparative genomics in systemic dimorphic fungi from Ajellomycetaceae.</title>
        <authorList>
            <person name="Munoz J.F."/>
            <person name="Mcewen J.G."/>
            <person name="Clay O.K."/>
            <person name="Cuomo C.A."/>
        </authorList>
    </citation>
    <scope>NUCLEOTIDE SEQUENCE [LARGE SCALE GENOMIC DNA]</scope>
    <source>
        <strain evidence="2 3">UAMH7299</strain>
    </source>
</reference>
<dbReference type="EMBL" id="PDNA01000112">
    <property type="protein sequence ID" value="PGH12852.1"/>
    <property type="molecule type" value="Genomic_DNA"/>
</dbReference>
<accession>A0A2B7XW47</accession>
<keyword evidence="1" id="KW-0472">Membrane</keyword>
<feature type="transmembrane region" description="Helical" evidence="1">
    <location>
        <begin position="60"/>
        <end position="78"/>
    </location>
</feature>
<evidence type="ECO:0000313" key="2">
    <source>
        <dbReference type="EMBL" id="PGH12852.1"/>
    </source>
</evidence>
<protein>
    <recommendedName>
        <fullName evidence="4">Integral membrane protein</fullName>
    </recommendedName>
</protein>